<proteinExistence type="predicted"/>
<reference evidence="2" key="2">
    <citation type="submission" date="2020-11" db="EMBL/GenBank/DDBJ databases">
        <authorList>
            <person name="McCartney M.A."/>
            <person name="Auch B."/>
            <person name="Kono T."/>
            <person name="Mallez S."/>
            <person name="Becker A."/>
            <person name="Gohl D.M."/>
            <person name="Silverstein K.A.T."/>
            <person name="Koren S."/>
            <person name="Bechman K.B."/>
            <person name="Herman A."/>
            <person name="Abrahante J.E."/>
            <person name="Garbe J."/>
        </authorList>
    </citation>
    <scope>NUCLEOTIDE SEQUENCE</scope>
    <source>
        <strain evidence="2">Duluth1</strain>
        <tissue evidence="2">Whole animal</tissue>
    </source>
</reference>
<feature type="compositionally biased region" description="Basic and acidic residues" evidence="1">
    <location>
        <begin position="10"/>
        <end position="37"/>
    </location>
</feature>
<gene>
    <name evidence="2" type="ORF">DPMN_083155</name>
</gene>
<accession>A0A9D3Y9E9</accession>
<organism evidence="2 3">
    <name type="scientific">Dreissena polymorpha</name>
    <name type="common">Zebra mussel</name>
    <name type="synonym">Mytilus polymorpha</name>
    <dbReference type="NCBI Taxonomy" id="45954"/>
    <lineage>
        <taxon>Eukaryota</taxon>
        <taxon>Metazoa</taxon>
        <taxon>Spiralia</taxon>
        <taxon>Lophotrochozoa</taxon>
        <taxon>Mollusca</taxon>
        <taxon>Bivalvia</taxon>
        <taxon>Autobranchia</taxon>
        <taxon>Heteroconchia</taxon>
        <taxon>Euheterodonta</taxon>
        <taxon>Imparidentia</taxon>
        <taxon>Neoheterodontei</taxon>
        <taxon>Myida</taxon>
        <taxon>Dreissenoidea</taxon>
        <taxon>Dreissenidae</taxon>
        <taxon>Dreissena</taxon>
    </lineage>
</organism>
<protein>
    <submittedName>
        <fullName evidence="2">Uncharacterized protein</fullName>
    </submittedName>
</protein>
<dbReference type="Proteomes" id="UP000828390">
    <property type="component" value="Unassembled WGS sequence"/>
</dbReference>
<dbReference type="AlphaFoldDB" id="A0A9D3Y9E9"/>
<name>A0A9D3Y9E9_DREPO</name>
<evidence type="ECO:0000313" key="3">
    <source>
        <dbReference type="Proteomes" id="UP000828390"/>
    </source>
</evidence>
<keyword evidence="3" id="KW-1185">Reference proteome</keyword>
<evidence type="ECO:0000313" key="2">
    <source>
        <dbReference type="EMBL" id="KAH3695697.1"/>
    </source>
</evidence>
<sequence length="81" mass="9468">MDVNNVINHINDDLRERTPPNDENPPTRDDISSHDDDVRPDTLFMDWEFGRNPTNNDSKGRLLDTNIASLNIYVSRKRQLF</sequence>
<comment type="caution">
    <text evidence="2">The sequence shown here is derived from an EMBL/GenBank/DDBJ whole genome shotgun (WGS) entry which is preliminary data.</text>
</comment>
<evidence type="ECO:0000256" key="1">
    <source>
        <dbReference type="SAM" id="MobiDB-lite"/>
    </source>
</evidence>
<reference evidence="2" key="1">
    <citation type="journal article" date="2019" name="bioRxiv">
        <title>The Genome of the Zebra Mussel, Dreissena polymorpha: A Resource for Invasive Species Research.</title>
        <authorList>
            <person name="McCartney M.A."/>
            <person name="Auch B."/>
            <person name="Kono T."/>
            <person name="Mallez S."/>
            <person name="Zhang Y."/>
            <person name="Obille A."/>
            <person name="Becker A."/>
            <person name="Abrahante J.E."/>
            <person name="Garbe J."/>
            <person name="Badalamenti J.P."/>
            <person name="Herman A."/>
            <person name="Mangelson H."/>
            <person name="Liachko I."/>
            <person name="Sullivan S."/>
            <person name="Sone E.D."/>
            <person name="Koren S."/>
            <person name="Silverstein K.A.T."/>
            <person name="Beckman K.B."/>
            <person name="Gohl D.M."/>
        </authorList>
    </citation>
    <scope>NUCLEOTIDE SEQUENCE</scope>
    <source>
        <strain evidence="2">Duluth1</strain>
        <tissue evidence="2">Whole animal</tissue>
    </source>
</reference>
<feature type="region of interest" description="Disordered" evidence="1">
    <location>
        <begin position="1"/>
        <end position="37"/>
    </location>
</feature>
<dbReference type="EMBL" id="JAIWYP010000016">
    <property type="protein sequence ID" value="KAH3695697.1"/>
    <property type="molecule type" value="Genomic_DNA"/>
</dbReference>